<dbReference type="SMART" id="SM00487">
    <property type="entry name" value="DEXDc"/>
    <property type="match status" value="1"/>
</dbReference>
<organism evidence="4">
    <name type="scientific">Siphoviridae sp. cttqT1</name>
    <dbReference type="NCBI Taxonomy" id="2827961"/>
    <lineage>
        <taxon>Viruses</taxon>
        <taxon>Duplodnaviria</taxon>
        <taxon>Heunggongvirae</taxon>
        <taxon>Uroviricota</taxon>
        <taxon>Caudoviricetes</taxon>
    </lineage>
</organism>
<dbReference type="EMBL" id="BK032869">
    <property type="protein sequence ID" value="DAF64867.1"/>
    <property type="molecule type" value="Genomic_DNA"/>
</dbReference>
<dbReference type="GO" id="GO:0003677">
    <property type="term" value="F:DNA binding"/>
    <property type="evidence" value="ECO:0007669"/>
    <property type="project" value="InterPro"/>
</dbReference>
<sequence>MGSIMYQLFDYQQKLVDGARKALAKGHQGVLIVSPPGSGKSVVIAEIARLTTEKGGEVLFFVHRKELVNQIKDSFIKQGVNLNNCTIMTVGKVANRLNYLPKPNLIIVDESQHSRAKTYLKIFNYYSDVPRLGFTGSPWRLSGKGFKDIYSAMIEGPKVKWLIQNHKLAPFTMYGYRLGDDSKLKRGSGGDYTSKSLDDFGKTIIRGDIIKSWQRFANGRKTIVYCHSVQFAKEVAKAFREANISAYEADSKTPANERDRIMNDFREGKIKILCNCDLISEGFNVPDCSCVILLRPTESLVVYLQQSMRCMRYQPNKDAIIIDQVGNFTRLGLPNADRDWTLEDRAKHPQREGGSDGPAIKTCPECFGVILASCHECPLCGHSFEAEFRKLAQDRRAELEKINLNAKELRERKKKEQELLLRDPSTFTTFKELAIYGKATGHKPGWAWHMAKAKGLVK</sequence>
<dbReference type="Pfam" id="PF04851">
    <property type="entry name" value="ResIII"/>
    <property type="match status" value="1"/>
</dbReference>
<keyword evidence="1" id="KW-0175">Coiled coil</keyword>
<dbReference type="PROSITE" id="PS51194">
    <property type="entry name" value="HELICASE_CTER"/>
    <property type="match status" value="1"/>
</dbReference>
<dbReference type="PROSITE" id="PS51192">
    <property type="entry name" value="HELICASE_ATP_BIND_1"/>
    <property type="match status" value="1"/>
</dbReference>
<dbReference type="Pfam" id="PF00271">
    <property type="entry name" value="Helicase_C"/>
    <property type="match status" value="1"/>
</dbReference>
<feature type="domain" description="Helicase ATP-binding" evidence="2">
    <location>
        <begin position="21"/>
        <end position="138"/>
    </location>
</feature>
<dbReference type="SMART" id="SM00490">
    <property type="entry name" value="HELICc"/>
    <property type="match status" value="1"/>
</dbReference>
<protein>
    <submittedName>
        <fullName evidence="4">Chromatin remodeling complex ATPase</fullName>
    </submittedName>
</protein>
<feature type="coiled-coil region" evidence="1">
    <location>
        <begin position="392"/>
        <end position="419"/>
    </location>
</feature>
<dbReference type="GO" id="GO:0016787">
    <property type="term" value="F:hydrolase activity"/>
    <property type="evidence" value="ECO:0007669"/>
    <property type="project" value="InterPro"/>
</dbReference>
<dbReference type="InterPro" id="IPR050742">
    <property type="entry name" value="Helicase_Restrict-Modif_Enz"/>
</dbReference>
<dbReference type="InterPro" id="IPR006935">
    <property type="entry name" value="Helicase/UvrB_N"/>
</dbReference>
<dbReference type="InterPro" id="IPR027417">
    <property type="entry name" value="P-loop_NTPase"/>
</dbReference>
<dbReference type="PANTHER" id="PTHR47396">
    <property type="entry name" value="TYPE I RESTRICTION ENZYME ECOKI R PROTEIN"/>
    <property type="match status" value="1"/>
</dbReference>
<accession>A0A8S5TP08</accession>
<proteinExistence type="predicted"/>
<dbReference type="InterPro" id="IPR014001">
    <property type="entry name" value="Helicase_ATP-bd"/>
</dbReference>
<name>A0A8S5TP08_9CAUD</name>
<evidence type="ECO:0000259" key="3">
    <source>
        <dbReference type="PROSITE" id="PS51194"/>
    </source>
</evidence>
<dbReference type="Gene3D" id="3.40.50.300">
    <property type="entry name" value="P-loop containing nucleotide triphosphate hydrolases"/>
    <property type="match status" value="2"/>
</dbReference>
<feature type="domain" description="Helicase C-terminal" evidence="3">
    <location>
        <begin position="208"/>
        <end position="353"/>
    </location>
</feature>
<dbReference type="GO" id="GO:0005524">
    <property type="term" value="F:ATP binding"/>
    <property type="evidence" value="ECO:0007669"/>
    <property type="project" value="InterPro"/>
</dbReference>
<reference evidence="4" key="1">
    <citation type="journal article" date="2021" name="Proc. Natl. Acad. Sci. U.S.A.">
        <title>A Catalog of Tens of Thousands of Viruses from Human Metagenomes Reveals Hidden Associations with Chronic Diseases.</title>
        <authorList>
            <person name="Tisza M.J."/>
            <person name="Buck C.B."/>
        </authorList>
    </citation>
    <scope>NUCLEOTIDE SEQUENCE</scope>
    <source>
        <strain evidence="4">CttqT1</strain>
    </source>
</reference>
<dbReference type="PANTHER" id="PTHR47396:SF1">
    <property type="entry name" value="ATP-DEPENDENT HELICASE IRC3-RELATED"/>
    <property type="match status" value="1"/>
</dbReference>
<evidence type="ECO:0000259" key="2">
    <source>
        <dbReference type="PROSITE" id="PS51192"/>
    </source>
</evidence>
<evidence type="ECO:0000256" key="1">
    <source>
        <dbReference type="SAM" id="Coils"/>
    </source>
</evidence>
<dbReference type="InterPro" id="IPR001650">
    <property type="entry name" value="Helicase_C-like"/>
</dbReference>
<dbReference type="SUPFAM" id="SSF52540">
    <property type="entry name" value="P-loop containing nucleoside triphosphate hydrolases"/>
    <property type="match status" value="1"/>
</dbReference>
<evidence type="ECO:0000313" key="4">
    <source>
        <dbReference type="EMBL" id="DAF64867.1"/>
    </source>
</evidence>